<dbReference type="Gene3D" id="3.30.420.40">
    <property type="match status" value="2"/>
</dbReference>
<dbReference type="GO" id="GO:0009254">
    <property type="term" value="P:peptidoglycan turnover"/>
    <property type="evidence" value="ECO:0007669"/>
    <property type="project" value="InterPro"/>
</dbReference>
<sequence>MDPTASVSRSLDLTVLGLNSGTSMDGIDCALCRFRQETPDSPMRFELLKYGEIPLEQTIKKRVMNIILHNKTSPSELSEVNVILGETFAAAVKEFCGQYDVDISSIDVIGSHGQTIWLLSMPEEGEVRSALTMAEGSFIASRTGITTVTDFRVSDQAAGRQGAPLIAFFDALLLHHPTKLRACQNIGGIANVCFIPPDSLGGTDACYDFDTGPGNVFIDAVVRHYTNGQQEYDKDGEMGARGTVDQDLVDEFLQNHPYFQLDPPKTTGREVFRDTLAFDLIRKAESKGLSPDDVVATVTRITAQAIVDHYRRYAPKDLPIDEIFMCGGGAYNPNITQYIQAHYPDTKILMLDQAGIPASAKEAITFAWEGMEAVVGRSIPVPTRVETRQPYVLGKVSPGKNYRDLCHRRSIKCTKTRGPLEPCENCVDFGIPCTYERPLRKRGGRRGARQGEQEPACQPGGEVTATTISPRPAHSEDNLQDGVTAQLSTPLDNNSWAITDPHYSSDSPLTPWKALAIACHSVVQELAHVYFEIVYPMYFSHSMSREGRLFPLFHPPSFLRVLRDEKHLKDQGLFASTMAMCALASARARDGGLYSDQRSRSRLSHPPPEVFWAAAKESIPRDLAAARGTEYMRACAILSIAAIQNGQIRDMHQYLGMYHTLSIMEGLHDEKLWPRDLSVVDVEVRRRLYWSMYTLDVFSATVLGGIIRFREVQSNVRYPREVNDDVLDSTIEAPISADCTTHEPSVWMRGWNFTTDLYRILEHAIDGQRQMQRTANESPWSLFRPTPVPGPLIMEHVHSLFSALPSQLQSTKPATGDPEHDIVGFQSANIQATLQLLSMVLSSSEDQGVEEKCEVAGNVLSVFSTVPIEYLKAISSPLLYHLGGIGFILGSVMEGSLSEMSYQRVRKLLLDMAALLSQMESGLTRSTGASERLKSQVKRIDEYMDTTRHANMRSEQPGIDQSQHFEGYMRPTSGHPADFDDPLAYFELPSDLLDDWPWSSGAGLLEGMFPMALRKTED</sequence>
<evidence type="ECO:0000256" key="3">
    <source>
        <dbReference type="ARBA" id="ARBA00023125"/>
    </source>
</evidence>
<evidence type="ECO:0000256" key="2">
    <source>
        <dbReference type="ARBA" id="ARBA00023015"/>
    </source>
</evidence>
<keyword evidence="3" id="KW-0238">DNA-binding</keyword>
<dbReference type="GO" id="GO:0009893">
    <property type="term" value="P:positive regulation of metabolic process"/>
    <property type="evidence" value="ECO:0007669"/>
    <property type="project" value="UniProtKB-ARBA"/>
</dbReference>
<dbReference type="GO" id="GO:0006040">
    <property type="term" value="P:amino sugar metabolic process"/>
    <property type="evidence" value="ECO:0007669"/>
    <property type="project" value="InterPro"/>
</dbReference>
<evidence type="ECO:0000313" key="9">
    <source>
        <dbReference type="EMBL" id="GAQ46947.1"/>
    </source>
</evidence>
<feature type="region of interest" description="Disordered" evidence="6">
    <location>
        <begin position="441"/>
        <end position="478"/>
    </location>
</feature>
<dbReference type="VEuPathDB" id="FungiDB:ATCC64974_42930"/>
<feature type="domain" description="Xylanolytic transcriptional activator regulatory" evidence="8">
    <location>
        <begin position="530"/>
        <end position="797"/>
    </location>
</feature>
<evidence type="ECO:0000259" key="8">
    <source>
        <dbReference type="Pfam" id="PF04082"/>
    </source>
</evidence>
<keyword evidence="4" id="KW-0804">Transcription</keyword>
<dbReference type="PANTHER" id="PTHR30605">
    <property type="entry name" value="ANHYDRO-N-ACETYLMURAMIC ACID KINASE"/>
    <property type="match status" value="1"/>
</dbReference>
<evidence type="ECO:0000259" key="7">
    <source>
        <dbReference type="Pfam" id="PF00172"/>
    </source>
</evidence>
<dbReference type="Pfam" id="PF03702">
    <property type="entry name" value="AnmK"/>
    <property type="match status" value="1"/>
</dbReference>
<reference evidence="10" key="1">
    <citation type="journal article" date="2016" name="Genome Announc.">
        <title>Draft genome sequence of Aspergillus niger strain An76.</title>
        <authorList>
            <person name="Gong W."/>
            <person name="Cheng Z."/>
            <person name="Zhang H."/>
            <person name="Liu L."/>
            <person name="Gao P."/>
            <person name="Wang L."/>
        </authorList>
    </citation>
    <scope>NUCLEOTIDE SEQUENCE [LARGE SCALE GENOMIC DNA]</scope>
    <source>
        <strain evidence="10">An76</strain>
    </source>
</reference>
<dbReference type="VEuPathDB" id="FungiDB:An05g02490"/>
<dbReference type="GO" id="GO:0016773">
    <property type="term" value="F:phosphotransferase activity, alcohol group as acceptor"/>
    <property type="evidence" value="ECO:0007669"/>
    <property type="project" value="InterPro"/>
</dbReference>
<comment type="caution">
    <text evidence="9">The sequence shown here is derived from an EMBL/GenBank/DDBJ whole genome shotgun (WGS) entry which is preliminary data.</text>
</comment>
<dbReference type="VEuPathDB" id="FungiDB:ATCC64974_42920"/>
<dbReference type="CDD" id="cd00067">
    <property type="entry name" value="GAL4"/>
    <property type="match status" value="1"/>
</dbReference>
<evidence type="ECO:0000256" key="6">
    <source>
        <dbReference type="SAM" id="MobiDB-lite"/>
    </source>
</evidence>
<dbReference type="Gene3D" id="4.10.240.10">
    <property type="entry name" value="Zn(2)-C6 fungal-type DNA-binding domain"/>
    <property type="match status" value="1"/>
</dbReference>
<evidence type="ECO:0000256" key="5">
    <source>
        <dbReference type="ARBA" id="ARBA00023242"/>
    </source>
</evidence>
<organism evidence="9 10">
    <name type="scientific">Aspergillus niger</name>
    <dbReference type="NCBI Taxonomy" id="5061"/>
    <lineage>
        <taxon>Eukaryota</taxon>
        <taxon>Fungi</taxon>
        <taxon>Dikarya</taxon>
        <taxon>Ascomycota</taxon>
        <taxon>Pezizomycotina</taxon>
        <taxon>Eurotiomycetes</taxon>
        <taxon>Eurotiomycetidae</taxon>
        <taxon>Eurotiales</taxon>
        <taxon>Aspergillaceae</taxon>
        <taxon>Aspergillus</taxon>
        <taxon>Aspergillus subgen. Circumdati</taxon>
    </lineage>
</organism>
<evidence type="ECO:0000256" key="4">
    <source>
        <dbReference type="ARBA" id="ARBA00023163"/>
    </source>
</evidence>
<dbReference type="InterPro" id="IPR007219">
    <property type="entry name" value="XnlR_reg_dom"/>
</dbReference>
<protein>
    <submittedName>
        <fullName evidence="9">Zn(II)2Cys6 transcription factor</fullName>
    </submittedName>
</protein>
<dbReference type="Proteomes" id="UP000068243">
    <property type="component" value="Unassembled WGS sequence"/>
</dbReference>
<dbReference type="AlphaFoldDB" id="A0A100ITC4"/>
<name>A0A100ITC4_ASPNG</name>
<dbReference type="Pfam" id="PF00172">
    <property type="entry name" value="Zn_clus"/>
    <property type="match status" value="1"/>
</dbReference>
<dbReference type="CDD" id="cd24051">
    <property type="entry name" value="ASKHA_NBD_LGK"/>
    <property type="match status" value="1"/>
</dbReference>
<dbReference type="GO" id="GO:0005524">
    <property type="term" value="F:ATP binding"/>
    <property type="evidence" value="ECO:0007669"/>
    <property type="project" value="InterPro"/>
</dbReference>
<dbReference type="Pfam" id="PF04082">
    <property type="entry name" value="Fungal_trans"/>
    <property type="match status" value="1"/>
</dbReference>
<dbReference type="InterPro" id="IPR043129">
    <property type="entry name" value="ATPase_NBD"/>
</dbReference>
<dbReference type="VEuPathDB" id="FungiDB:ASPNIDRAFT2_1084442"/>
<dbReference type="PANTHER" id="PTHR30605:SF0">
    <property type="entry name" value="ANHYDRO-N-ACETYLMURAMIC ACID KINASE"/>
    <property type="match status" value="1"/>
</dbReference>
<dbReference type="InterPro" id="IPR036864">
    <property type="entry name" value="Zn2-C6_fun-type_DNA-bd_sf"/>
</dbReference>
<gene>
    <name evidence="9" type="ORF">ABL_09608</name>
</gene>
<dbReference type="GO" id="GO:0003677">
    <property type="term" value="F:DNA binding"/>
    <property type="evidence" value="ECO:0007669"/>
    <property type="project" value="UniProtKB-KW"/>
</dbReference>
<keyword evidence="2" id="KW-0805">Transcription regulation</keyword>
<proteinExistence type="inferred from homology"/>
<evidence type="ECO:0000313" key="10">
    <source>
        <dbReference type="Proteomes" id="UP000068243"/>
    </source>
</evidence>
<accession>A0A100ITC4</accession>
<feature type="domain" description="Zn(2)-C6 fungal-type" evidence="7">
    <location>
        <begin position="406"/>
        <end position="441"/>
    </location>
</feature>
<dbReference type="PaxDb" id="5061-CADANGAP00004896"/>
<dbReference type="VEuPathDB" id="FungiDB:M747DRAFT_326602"/>
<dbReference type="SUPFAM" id="SSF53067">
    <property type="entry name" value="Actin-like ATPase domain"/>
    <property type="match status" value="1"/>
</dbReference>
<dbReference type="EMBL" id="BCMY01000024">
    <property type="protein sequence ID" value="GAQ46947.1"/>
    <property type="molecule type" value="Genomic_DNA"/>
</dbReference>
<dbReference type="HAMAP" id="MF_01270">
    <property type="entry name" value="AnhMurNAc_kinase"/>
    <property type="match status" value="1"/>
</dbReference>
<dbReference type="SUPFAM" id="SSF57701">
    <property type="entry name" value="Zn2/Cys6 DNA-binding domain"/>
    <property type="match status" value="1"/>
</dbReference>
<dbReference type="GO" id="GO:0006351">
    <property type="term" value="P:DNA-templated transcription"/>
    <property type="evidence" value="ECO:0007669"/>
    <property type="project" value="InterPro"/>
</dbReference>
<dbReference type="InterPro" id="IPR001138">
    <property type="entry name" value="Zn2Cys6_DnaBD"/>
</dbReference>
<evidence type="ECO:0000256" key="1">
    <source>
        <dbReference type="ARBA" id="ARBA00022723"/>
    </source>
</evidence>
<keyword evidence="5" id="KW-0539">Nucleus</keyword>
<dbReference type="OrthoDB" id="2123952at2759"/>
<dbReference type="GO" id="GO:0008270">
    <property type="term" value="F:zinc ion binding"/>
    <property type="evidence" value="ECO:0007669"/>
    <property type="project" value="InterPro"/>
</dbReference>
<keyword evidence="1" id="KW-0479">Metal-binding</keyword>
<dbReference type="GO" id="GO:0000981">
    <property type="term" value="F:DNA-binding transcription factor activity, RNA polymerase II-specific"/>
    <property type="evidence" value="ECO:0007669"/>
    <property type="project" value="InterPro"/>
</dbReference>
<dbReference type="CDD" id="cd12148">
    <property type="entry name" value="fungal_TF_MHR"/>
    <property type="match status" value="1"/>
</dbReference>
<dbReference type="InterPro" id="IPR005338">
    <property type="entry name" value="Anhydro_N_Ac-Mur_kinase"/>
</dbReference>